<reference evidence="1 2" key="1">
    <citation type="submission" date="2018-08" db="EMBL/GenBank/DDBJ databases">
        <title>A genome reference for cultivated species of the human gut microbiota.</title>
        <authorList>
            <person name="Zou Y."/>
            <person name="Xue W."/>
            <person name="Luo G."/>
        </authorList>
    </citation>
    <scope>NUCLEOTIDE SEQUENCE [LARGE SCALE GENOMIC DNA]</scope>
    <source>
        <strain evidence="1 2">AM42-1AC</strain>
    </source>
</reference>
<dbReference type="AlphaFoldDB" id="A0A413TYA9"/>
<accession>A0A413TYA9</accession>
<proteinExistence type="predicted"/>
<evidence type="ECO:0000313" key="1">
    <source>
        <dbReference type="EMBL" id="RHA89904.1"/>
    </source>
</evidence>
<gene>
    <name evidence="1" type="ORF">DW914_06695</name>
</gene>
<organism evidence="1 2">
    <name type="scientific">Roseburia inulinivorans</name>
    <dbReference type="NCBI Taxonomy" id="360807"/>
    <lineage>
        <taxon>Bacteria</taxon>
        <taxon>Bacillati</taxon>
        <taxon>Bacillota</taxon>
        <taxon>Clostridia</taxon>
        <taxon>Lachnospirales</taxon>
        <taxon>Lachnospiraceae</taxon>
        <taxon>Roseburia</taxon>
    </lineage>
</organism>
<dbReference type="EMBL" id="QSFX01000008">
    <property type="protein sequence ID" value="RHA89904.1"/>
    <property type="molecule type" value="Genomic_DNA"/>
</dbReference>
<evidence type="ECO:0000313" key="2">
    <source>
        <dbReference type="Proteomes" id="UP000283492"/>
    </source>
</evidence>
<protein>
    <submittedName>
        <fullName evidence="1">Uncharacterized protein</fullName>
    </submittedName>
</protein>
<sequence>MAVESSKNSINSKQEIMERFAELSVKMTEVMKLSREIEQYMEMEQELSVQYQSDLSLACSSPNGRFSPEFKHVSEQIDKMNGQKIDIPFEQYDRYCSSTDIMMNIIYNLLGSRQIS</sequence>
<dbReference type="Proteomes" id="UP000283492">
    <property type="component" value="Unassembled WGS sequence"/>
</dbReference>
<dbReference type="RefSeq" id="WP_118580794.1">
    <property type="nucleotide sequence ID" value="NZ_CABJFX010000008.1"/>
</dbReference>
<name>A0A413TYA9_9FIRM</name>
<comment type="caution">
    <text evidence="1">The sequence shown here is derived from an EMBL/GenBank/DDBJ whole genome shotgun (WGS) entry which is preliminary data.</text>
</comment>